<accession>A0AAV9W8I1</accession>
<keyword evidence="4" id="KW-0472">Membrane</keyword>
<evidence type="ECO:0000256" key="3">
    <source>
        <dbReference type="ARBA" id="ARBA00022989"/>
    </source>
</evidence>
<evidence type="ECO:0000256" key="2">
    <source>
        <dbReference type="ARBA" id="ARBA00022692"/>
    </source>
</evidence>
<feature type="domain" description="LicD/FKTN/FKRP nucleotidyltransferase" evidence="5">
    <location>
        <begin position="70"/>
        <end position="108"/>
    </location>
</feature>
<dbReference type="InterPro" id="IPR009644">
    <property type="entry name" value="FKTN/MNN4/W02B3.4-1"/>
</dbReference>
<evidence type="ECO:0000259" key="5">
    <source>
        <dbReference type="Pfam" id="PF04991"/>
    </source>
</evidence>
<dbReference type="InterPro" id="IPR007074">
    <property type="entry name" value="LicD/FKTN/FKRP_NTP_transf"/>
</dbReference>
<dbReference type="PANTHER" id="PTHR15407:SF28">
    <property type="entry name" value="RIBITOL-5-PHOSPHATE TRANSFERASE FKTN"/>
    <property type="match status" value="1"/>
</dbReference>
<evidence type="ECO:0000313" key="6">
    <source>
        <dbReference type="EMBL" id="KAK6503005.1"/>
    </source>
</evidence>
<comment type="caution">
    <text evidence="6">The sequence shown here is derived from an EMBL/GenBank/DDBJ whole genome shotgun (WGS) entry which is preliminary data.</text>
</comment>
<reference evidence="6 7" key="1">
    <citation type="submission" date="2023-08" db="EMBL/GenBank/DDBJ databases">
        <authorList>
            <person name="Palmer J.M."/>
        </authorList>
    </citation>
    <scope>NUCLEOTIDE SEQUENCE [LARGE SCALE GENOMIC DNA]</scope>
    <source>
        <strain evidence="6 7">TWF481</strain>
    </source>
</reference>
<sequence>MTTWTYNFSEDNFQRDYLLDINPYWTSRVRGTSANLIDGRWIDKSTGLFIDITGLSETMGVTRPGVISCKNLHRYKIEEIYPLREVKFEGFKAYIPNSYEKALIKEYRSRAFTATEFSGHDWQPALGEWIEKKRSQPHDLIRLSNGRTMKIKIEDPRGLEAVPPPTFAERMWRFIDW</sequence>
<dbReference type="AlphaFoldDB" id="A0AAV9W8I1"/>
<evidence type="ECO:0000256" key="4">
    <source>
        <dbReference type="ARBA" id="ARBA00023136"/>
    </source>
</evidence>
<dbReference type="GO" id="GO:0016020">
    <property type="term" value="C:membrane"/>
    <property type="evidence" value="ECO:0007669"/>
    <property type="project" value="UniProtKB-SubCell"/>
</dbReference>
<keyword evidence="3" id="KW-1133">Transmembrane helix</keyword>
<comment type="subcellular location">
    <subcellularLocation>
        <location evidence="1">Membrane</location>
        <topology evidence="1">Single-pass membrane protein</topology>
    </subcellularLocation>
</comment>
<evidence type="ECO:0000256" key="1">
    <source>
        <dbReference type="ARBA" id="ARBA00004167"/>
    </source>
</evidence>
<dbReference type="PANTHER" id="PTHR15407">
    <property type="entry name" value="FUKUTIN-RELATED"/>
    <property type="match status" value="1"/>
</dbReference>
<dbReference type="EMBL" id="JAVHJL010000005">
    <property type="protein sequence ID" value="KAK6503005.1"/>
    <property type="molecule type" value="Genomic_DNA"/>
</dbReference>
<keyword evidence="7" id="KW-1185">Reference proteome</keyword>
<keyword evidence="2" id="KW-0812">Transmembrane</keyword>
<name>A0AAV9W8I1_9PEZI</name>
<dbReference type="Proteomes" id="UP001370758">
    <property type="component" value="Unassembled WGS sequence"/>
</dbReference>
<protein>
    <recommendedName>
        <fullName evidence="5">LicD/FKTN/FKRP nucleotidyltransferase domain-containing protein</fullName>
    </recommendedName>
</protein>
<gene>
    <name evidence="6" type="ORF">TWF481_008041</name>
</gene>
<organism evidence="6 7">
    <name type="scientific">Arthrobotrys musiformis</name>
    <dbReference type="NCBI Taxonomy" id="47236"/>
    <lineage>
        <taxon>Eukaryota</taxon>
        <taxon>Fungi</taxon>
        <taxon>Dikarya</taxon>
        <taxon>Ascomycota</taxon>
        <taxon>Pezizomycotina</taxon>
        <taxon>Orbiliomycetes</taxon>
        <taxon>Orbiliales</taxon>
        <taxon>Orbiliaceae</taxon>
        <taxon>Arthrobotrys</taxon>
    </lineage>
</organism>
<evidence type="ECO:0000313" key="7">
    <source>
        <dbReference type="Proteomes" id="UP001370758"/>
    </source>
</evidence>
<dbReference type="Pfam" id="PF04991">
    <property type="entry name" value="LicD"/>
    <property type="match status" value="1"/>
</dbReference>
<proteinExistence type="predicted"/>
<dbReference type="GO" id="GO:0009100">
    <property type="term" value="P:glycoprotein metabolic process"/>
    <property type="evidence" value="ECO:0007669"/>
    <property type="project" value="UniProtKB-ARBA"/>
</dbReference>